<evidence type="ECO:0000313" key="2">
    <source>
        <dbReference type="Proteomes" id="UP000662637"/>
    </source>
</evidence>
<dbReference type="Proteomes" id="UP000662637">
    <property type="component" value="Unassembled WGS sequence"/>
</dbReference>
<comment type="caution">
    <text evidence="1">The sequence shown here is derived from an EMBL/GenBank/DDBJ whole genome shotgun (WGS) entry which is preliminary data.</text>
</comment>
<gene>
    <name evidence="1" type="ORF">GHT09_000439</name>
</gene>
<reference evidence="1" key="1">
    <citation type="submission" date="2020-08" db="EMBL/GenBank/DDBJ databases">
        <authorList>
            <person name="Shumante A."/>
            <person name="Zimin A.V."/>
            <person name="Puiu D."/>
            <person name="Salzberg S.L."/>
        </authorList>
    </citation>
    <scope>NUCLEOTIDE SEQUENCE</scope>
    <source>
        <strain evidence="1">WC2-LM</strain>
        <tissue evidence="1">Liver</tissue>
    </source>
</reference>
<dbReference type="AlphaFoldDB" id="A0A834R1N2"/>
<organism evidence="1 2">
    <name type="scientific">Marmota monax</name>
    <name type="common">Woodchuck</name>
    <dbReference type="NCBI Taxonomy" id="9995"/>
    <lineage>
        <taxon>Eukaryota</taxon>
        <taxon>Metazoa</taxon>
        <taxon>Chordata</taxon>
        <taxon>Craniata</taxon>
        <taxon>Vertebrata</taxon>
        <taxon>Euteleostomi</taxon>
        <taxon>Mammalia</taxon>
        <taxon>Eutheria</taxon>
        <taxon>Euarchontoglires</taxon>
        <taxon>Glires</taxon>
        <taxon>Rodentia</taxon>
        <taxon>Sciuromorpha</taxon>
        <taxon>Sciuridae</taxon>
        <taxon>Xerinae</taxon>
        <taxon>Marmotini</taxon>
        <taxon>Marmota</taxon>
    </lineage>
</organism>
<evidence type="ECO:0000313" key="1">
    <source>
        <dbReference type="EMBL" id="KAF7487071.1"/>
    </source>
</evidence>
<accession>A0A834R1N2</accession>
<protein>
    <submittedName>
        <fullName evidence="1">Uncharacterized protein</fullName>
    </submittedName>
</protein>
<name>A0A834R1N2_MARMO</name>
<proteinExistence type="predicted"/>
<sequence>MHRLPVPPPLPPAHTEDEKYLSLQMVLGGHVALEPSCYVPVSDATTRLGTGQQQGPKLECHQIHPPRSLLNAALPGQAAHWPHPPHSPAPSAIPLNANNPAIHCPRDLTDNQLTTLPLAGLGGLMHLKLKGNLALSQAFSKDSFPRLR</sequence>
<dbReference type="EMBL" id="WJEC01000015">
    <property type="protein sequence ID" value="KAF7487071.1"/>
    <property type="molecule type" value="Genomic_DNA"/>
</dbReference>